<comment type="caution">
    <text evidence="9">The sequence shown here is derived from an EMBL/GenBank/DDBJ whole genome shotgun (WGS) entry which is preliminary data.</text>
</comment>
<dbReference type="PANTHER" id="PTHR16172">
    <property type="entry name" value="MAJOR FACILITATOR SUPERFAMILY DOMAIN-CONTAINING PROTEIN 6-LIKE"/>
    <property type="match status" value="1"/>
</dbReference>
<dbReference type="GO" id="GO:0022857">
    <property type="term" value="F:transmembrane transporter activity"/>
    <property type="evidence" value="ECO:0007669"/>
    <property type="project" value="InterPro"/>
</dbReference>
<feature type="transmembrane region" description="Helical" evidence="7">
    <location>
        <begin position="459"/>
        <end position="478"/>
    </location>
</feature>
<comment type="similarity">
    <text evidence="2">Belongs to the major facilitator superfamily. MFSD6 family.</text>
</comment>
<feature type="compositionally biased region" description="Polar residues" evidence="6">
    <location>
        <begin position="222"/>
        <end position="231"/>
    </location>
</feature>
<dbReference type="PANTHER" id="PTHR16172:SF41">
    <property type="entry name" value="MAJOR FACILITATOR SUPERFAMILY DOMAIN-CONTAINING PROTEIN 6-LIKE"/>
    <property type="match status" value="1"/>
</dbReference>
<proteinExistence type="inferred from homology"/>
<dbReference type="Pfam" id="PF12832">
    <property type="entry name" value="MFS_1_like"/>
    <property type="match status" value="1"/>
</dbReference>
<dbReference type="GO" id="GO:0016020">
    <property type="term" value="C:membrane"/>
    <property type="evidence" value="ECO:0007669"/>
    <property type="project" value="UniProtKB-SubCell"/>
</dbReference>
<dbReference type="EMBL" id="MCGE01000003">
    <property type="protein sequence ID" value="ORZ23355.1"/>
    <property type="molecule type" value="Genomic_DNA"/>
</dbReference>
<feature type="region of interest" description="Disordered" evidence="6">
    <location>
        <begin position="216"/>
        <end position="257"/>
    </location>
</feature>
<evidence type="ECO:0000256" key="4">
    <source>
        <dbReference type="ARBA" id="ARBA00022989"/>
    </source>
</evidence>
<organism evidence="9 10">
    <name type="scientific">Absidia repens</name>
    <dbReference type="NCBI Taxonomy" id="90262"/>
    <lineage>
        <taxon>Eukaryota</taxon>
        <taxon>Fungi</taxon>
        <taxon>Fungi incertae sedis</taxon>
        <taxon>Mucoromycota</taxon>
        <taxon>Mucoromycotina</taxon>
        <taxon>Mucoromycetes</taxon>
        <taxon>Mucorales</taxon>
        <taxon>Cunninghamellaceae</taxon>
        <taxon>Absidia</taxon>
    </lineage>
</organism>
<feature type="transmembrane region" description="Helical" evidence="7">
    <location>
        <begin position="428"/>
        <end position="447"/>
    </location>
</feature>
<dbReference type="OrthoDB" id="5989317at2759"/>
<feature type="transmembrane region" description="Helical" evidence="7">
    <location>
        <begin position="168"/>
        <end position="187"/>
    </location>
</feature>
<keyword evidence="4 7" id="KW-1133">Transmembrane helix</keyword>
<dbReference type="Proteomes" id="UP000193560">
    <property type="component" value="Unassembled WGS sequence"/>
</dbReference>
<gene>
    <name evidence="9" type="ORF">BCR42DRAFT_404578</name>
</gene>
<evidence type="ECO:0000256" key="1">
    <source>
        <dbReference type="ARBA" id="ARBA00004141"/>
    </source>
</evidence>
<dbReference type="InterPro" id="IPR024989">
    <property type="entry name" value="MFS_assoc_dom"/>
</dbReference>
<dbReference type="SUPFAM" id="SSF103473">
    <property type="entry name" value="MFS general substrate transporter"/>
    <property type="match status" value="2"/>
</dbReference>
<accession>A0A1X2IWB4</accession>
<dbReference type="PROSITE" id="PS50850">
    <property type="entry name" value="MFS"/>
    <property type="match status" value="1"/>
</dbReference>
<dbReference type="InterPro" id="IPR036259">
    <property type="entry name" value="MFS_trans_sf"/>
</dbReference>
<name>A0A1X2IWB4_9FUNG</name>
<evidence type="ECO:0000259" key="8">
    <source>
        <dbReference type="PROSITE" id="PS50850"/>
    </source>
</evidence>
<feature type="transmembrane region" description="Helical" evidence="7">
    <location>
        <begin position="73"/>
        <end position="91"/>
    </location>
</feature>
<keyword evidence="5 7" id="KW-0472">Membrane</keyword>
<comment type="subcellular location">
    <subcellularLocation>
        <location evidence="1">Membrane</location>
        <topology evidence="1">Multi-pass membrane protein</topology>
    </subcellularLocation>
</comment>
<dbReference type="InterPro" id="IPR051717">
    <property type="entry name" value="MFS_MFSD6"/>
</dbReference>
<feature type="transmembrane region" description="Helical" evidence="7">
    <location>
        <begin position="498"/>
        <end position="518"/>
    </location>
</feature>
<evidence type="ECO:0000256" key="6">
    <source>
        <dbReference type="SAM" id="MobiDB-lite"/>
    </source>
</evidence>
<keyword evidence="3 7" id="KW-0812">Transmembrane</keyword>
<evidence type="ECO:0000313" key="10">
    <source>
        <dbReference type="Proteomes" id="UP000193560"/>
    </source>
</evidence>
<dbReference type="Gene3D" id="1.20.1250.20">
    <property type="entry name" value="MFS general substrate transporter like domains"/>
    <property type="match status" value="2"/>
</dbReference>
<protein>
    <submittedName>
        <fullName evidence="9">Major facilitator superfamily domain-containing protein</fullName>
    </submittedName>
</protein>
<feature type="domain" description="Major facilitator superfamily (MFS) profile" evidence="8">
    <location>
        <begin position="366"/>
        <end position="553"/>
    </location>
</feature>
<evidence type="ECO:0000256" key="2">
    <source>
        <dbReference type="ARBA" id="ARBA00005241"/>
    </source>
</evidence>
<evidence type="ECO:0000256" key="3">
    <source>
        <dbReference type="ARBA" id="ARBA00022692"/>
    </source>
</evidence>
<reference evidence="9 10" key="1">
    <citation type="submission" date="2016-07" db="EMBL/GenBank/DDBJ databases">
        <title>Pervasive Adenine N6-methylation of Active Genes in Fungi.</title>
        <authorList>
            <consortium name="DOE Joint Genome Institute"/>
            <person name="Mondo S.J."/>
            <person name="Dannebaum R.O."/>
            <person name="Kuo R.C."/>
            <person name="Labutti K."/>
            <person name="Haridas S."/>
            <person name="Kuo A."/>
            <person name="Salamov A."/>
            <person name="Ahrendt S.R."/>
            <person name="Lipzen A."/>
            <person name="Sullivan W."/>
            <person name="Andreopoulos W.B."/>
            <person name="Clum A."/>
            <person name="Lindquist E."/>
            <person name="Daum C."/>
            <person name="Ramamoorthy G.K."/>
            <person name="Gryganskyi A."/>
            <person name="Culley D."/>
            <person name="Magnuson J.K."/>
            <person name="James T.Y."/>
            <person name="O'Malley M.A."/>
            <person name="Stajich J.E."/>
            <person name="Spatafora J.W."/>
            <person name="Visel A."/>
            <person name="Grigoriev I.V."/>
        </authorList>
    </citation>
    <scope>NUCLEOTIDE SEQUENCE [LARGE SCALE GENOMIC DNA]</scope>
    <source>
        <strain evidence="9 10">NRRL 1336</strain>
    </source>
</reference>
<evidence type="ECO:0000256" key="7">
    <source>
        <dbReference type="SAM" id="Phobius"/>
    </source>
</evidence>
<evidence type="ECO:0000313" key="9">
    <source>
        <dbReference type="EMBL" id="ORZ23355.1"/>
    </source>
</evidence>
<feature type="transmembrane region" description="Helical" evidence="7">
    <location>
        <begin position="103"/>
        <end position="125"/>
    </location>
</feature>
<feature type="transmembrane region" description="Helical" evidence="7">
    <location>
        <begin position="12"/>
        <end position="30"/>
    </location>
</feature>
<feature type="transmembrane region" description="Helical" evidence="7">
    <location>
        <begin position="525"/>
        <end position="544"/>
    </location>
</feature>
<sequence>MGTSYVLPKLLYVSLYSLYGSAIAYMVIFYDEEMGMNPQEIGLLLATPYFVQIISSPLWTLVADSYPRFQGRLMALLALLGGTSVLALPLLAEFVEKYSGPIIFWLAMCLALMYSFFGSPLVALVDSSVLKILGDQKILYGNQRLWGSISNGICIFAVGILINRVGVLSAFYLFGIASVFLIIFCLMTRFEDTTAGHEERQSLLSKSEVRGNYAYNPEQEPLQRQESSTMNTDDDRQSRRSSINTAYAPPPFFSQYQHSSDRGSIWRRDSVASHANTVLLDDEESRRYHQLLQTITATTTYAAMDAQHEANQVMSTMGNEQYPSIGLALSHIPTVETSMAAFSLVGQRQPDGASIYLEKSSLRSLRVQTFLLMVLLFGLAYSMIGQFLFLIYRNDLGMDPSYMGLTGPLAGIAEVMTFWLSKKLFDTYSVTTLTTAAHVLYVFRNLVFMSLKRDDTVSIAVALGLQVINGFCYALMWSTAVTEVDTFFPEEQRAMAQGILAALFSGLGYGLGCALGGFIYDYGSVCLLAASSCIAVFGLLAFYIGRLQPEHGH</sequence>
<feature type="transmembrane region" description="Helical" evidence="7">
    <location>
        <begin position="42"/>
        <end position="61"/>
    </location>
</feature>
<dbReference type="InterPro" id="IPR020846">
    <property type="entry name" value="MFS_dom"/>
</dbReference>
<feature type="transmembrane region" description="Helical" evidence="7">
    <location>
        <begin position="369"/>
        <end position="392"/>
    </location>
</feature>
<dbReference type="AlphaFoldDB" id="A0A1X2IWB4"/>
<keyword evidence="10" id="KW-1185">Reference proteome</keyword>
<evidence type="ECO:0000256" key="5">
    <source>
        <dbReference type="ARBA" id="ARBA00023136"/>
    </source>
</evidence>